<dbReference type="EMBL" id="PQIB02000014">
    <property type="protein sequence ID" value="RLM70354.1"/>
    <property type="molecule type" value="Genomic_DNA"/>
</dbReference>
<accession>A0A3L6Q4H3</accession>
<dbReference type="Proteomes" id="UP000275267">
    <property type="component" value="Unassembled WGS sequence"/>
</dbReference>
<evidence type="ECO:0000313" key="2">
    <source>
        <dbReference type="Proteomes" id="UP000275267"/>
    </source>
</evidence>
<comment type="caution">
    <text evidence="1">The sequence shown here is derived from an EMBL/GenBank/DDBJ whole genome shotgun (WGS) entry which is preliminary data.</text>
</comment>
<dbReference type="AlphaFoldDB" id="A0A3L6Q4H3"/>
<sequence>MQRLEEVIAQLEARCREPLKIMWEEPLGLAAFLTPNWEAAQGAGASSGFAEPPSEVDLEDNLHAVLATSLVN</sequence>
<proteinExistence type="predicted"/>
<name>A0A3L6Q4H3_PANMI</name>
<organism evidence="1 2">
    <name type="scientific">Panicum miliaceum</name>
    <name type="common">Proso millet</name>
    <name type="synonym">Broomcorn millet</name>
    <dbReference type="NCBI Taxonomy" id="4540"/>
    <lineage>
        <taxon>Eukaryota</taxon>
        <taxon>Viridiplantae</taxon>
        <taxon>Streptophyta</taxon>
        <taxon>Embryophyta</taxon>
        <taxon>Tracheophyta</taxon>
        <taxon>Spermatophyta</taxon>
        <taxon>Magnoliopsida</taxon>
        <taxon>Liliopsida</taxon>
        <taxon>Poales</taxon>
        <taxon>Poaceae</taxon>
        <taxon>PACMAD clade</taxon>
        <taxon>Panicoideae</taxon>
        <taxon>Panicodae</taxon>
        <taxon>Paniceae</taxon>
        <taxon>Panicinae</taxon>
        <taxon>Panicum</taxon>
        <taxon>Panicum sect. Panicum</taxon>
    </lineage>
</organism>
<gene>
    <name evidence="1" type="ORF">C2845_PM17G14210</name>
</gene>
<evidence type="ECO:0000313" key="1">
    <source>
        <dbReference type="EMBL" id="RLM70354.1"/>
    </source>
</evidence>
<protein>
    <submittedName>
        <fullName evidence="1">Uncharacterized protein</fullName>
    </submittedName>
</protein>
<keyword evidence="2" id="KW-1185">Reference proteome</keyword>
<reference evidence="2" key="1">
    <citation type="journal article" date="2019" name="Nat. Commun.">
        <title>The genome of broomcorn millet.</title>
        <authorList>
            <person name="Zou C."/>
            <person name="Miki D."/>
            <person name="Li D."/>
            <person name="Tang Q."/>
            <person name="Xiao L."/>
            <person name="Rajput S."/>
            <person name="Deng P."/>
            <person name="Jia W."/>
            <person name="Huang R."/>
            <person name="Zhang M."/>
            <person name="Sun Y."/>
            <person name="Hu J."/>
            <person name="Fu X."/>
            <person name="Schnable P.S."/>
            <person name="Li F."/>
            <person name="Zhang H."/>
            <person name="Feng B."/>
            <person name="Zhu X."/>
            <person name="Liu R."/>
            <person name="Schnable J.C."/>
            <person name="Zhu J.-K."/>
            <person name="Zhang H."/>
        </authorList>
    </citation>
    <scope>NUCLEOTIDE SEQUENCE [LARGE SCALE GENOMIC DNA]</scope>
</reference>